<protein>
    <submittedName>
        <fullName evidence="1">Uncharacterized protein</fullName>
    </submittedName>
</protein>
<evidence type="ECO:0000313" key="1">
    <source>
        <dbReference type="EMBL" id="KKK78194.1"/>
    </source>
</evidence>
<reference evidence="1" key="1">
    <citation type="journal article" date="2015" name="Nature">
        <title>Complex archaea that bridge the gap between prokaryotes and eukaryotes.</title>
        <authorList>
            <person name="Spang A."/>
            <person name="Saw J.H."/>
            <person name="Jorgensen S.L."/>
            <person name="Zaremba-Niedzwiedzka K."/>
            <person name="Martijn J."/>
            <person name="Lind A.E."/>
            <person name="van Eijk R."/>
            <person name="Schleper C."/>
            <person name="Guy L."/>
            <person name="Ettema T.J."/>
        </authorList>
    </citation>
    <scope>NUCLEOTIDE SEQUENCE</scope>
</reference>
<dbReference type="AlphaFoldDB" id="A0A0F9AI56"/>
<comment type="caution">
    <text evidence="1">The sequence shown here is derived from an EMBL/GenBank/DDBJ whole genome shotgun (WGS) entry which is preliminary data.</text>
</comment>
<organism evidence="1">
    <name type="scientific">marine sediment metagenome</name>
    <dbReference type="NCBI Taxonomy" id="412755"/>
    <lineage>
        <taxon>unclassified sequences</taxon>
        <taxon>metagenomes</taxon>
        <taxon>ecological metagenomes</taxon>
    </lineage>
</organism>
<dbReference type="SUPFAM" id="SSF46785">
    <property type="entry name" value="Winged helix' DNA-binding domain"/>
    <property type="match status" value="1"/>
</dbReference>
<name>A0A0F9AI56_9ZZZZ</name>
<sequence length="98" mass="10693">MPTTPLIYAVHCDCGNDKPVNSQACARCTFLDRSMSGSGAVVAELRIRGHATIDELVDDIGASRDTVYNCVLRLVQAGRLRKRVVDEMSGRIEVELVS</sequence>
<dbReference type="InterPro" id="IPR036390">
    <property type="entry name" value="WH_DNA-bd_sf"/>
</dbReference>
<proteinExistence type="predicted"/>
<accession>A0A0F9AI56</accession>
<gene>
    <name evidence="1" type="ORF">LCGC14_2846010</name>
</gene>
<dbReference type="EMBL" id="LAZR01054605">
    <property type="protein sequence ID" value="KKK78194.1"/>
    <property type="molecule type" value="Genomic_DNA"/>
</dbReference>